<dbReference type="EMBL" id="CP000453">
    <property type="protein sequence ID" value="ABI57735.1"/>
    <property type="molecule type" value="Genomic_DNA"/>
</dbReference>
<feature type="transmembrane region" description="Helical" evidence="1">
    <location>
        <begin position="24"/>
        <end position="45"/>
    </location>
</feature>
<accession>Q0A602</accession>
<keyword evidence="1" id="KW-0812">Transmembrane</keyword>
<gene>
    <name evidence="2" type="ordered locus">Mlg_2395</name>
</gene>
<evidence type="ECO:0000313" key="3">
    <source>
        <dbReference type="Proteomes" id="UP000001962"/>
    </source>
</evidence>
<reference evidence="3" key="1">
    <citation type="submission" date="2006-08" db="EMBL/GenBank/DDBJ databases">
        <title>Complete sequence of Alkalilimnicola ehrilichei MLHE-1.</title>
        <authorList>
            <person name="Copeland A."/>
            <person name="Lucas S."/>
            <person name="Lapidus A."/>
            <person name="Barry K."/>
            <person name="Detter J.C."/>
            <person name="Glavina del Rio T."/>
            <person name="Hammon N."/>
            <person name="Israni S."/>
            <person name="Dalin E."/>
            <person name="Tice H."/>
            <person name="Pitluck S."/>
            <person name="Sims D."/>
            <person name="Brettin T."/>
            <person name="Bruce D."/>
            <person name="Han C."/>
            <person name="Tapia R."/>
            <person name="Gilna P."/>
            <person name="Schmutz J."/>
            <person name="Larimer F."/>
            <person name="Land M."/>
            <person name="Hauser L."/>
            <person name="Kyrpides N."/>
            <person name="Mikhailova N."/>
            <person name="Oremland R.S."/>
            <person name="Hoeft S.E."/>
            <person name="Switzer-Blum J."/>
            <person name="Kulp T."/>
            <person name="King G."/>
            <person name="Tabita R."/>
            <person name="Witte B."/>
            <person name="Santini J.M."/>
            <person name="Basu P."/>
            <person name="Hollibaugh J.T."/>
            <person name="Xie G."/>
            <person name="Stolz J.F."/>
            <person name="Richardson P."/>
        </authorList>
    </citation>
    <scope>NUCLEOTIDE SEQUENCE [LARGE SCALE GENOMIC DNA]</scope>
    <source>
        <strain evidence="3">ATCC BAA-1101 / DSM 17681 / MLHE-1</strain>
    </source>
</reference>
<proteinExistence type="predicted"/>
<dbReference type="KEGG" id="aeh:Mlg_2395"/>
<sequence length="267" mass="28216">MAVTMCLITPTDPNRLHRFPDRGWCVGLALGVMLGLVAAVGLPVAPVHADGGVPGAAFVYMARIEGGLGGRHTDGHTVRLDAAGRLQTAHYRTDGALPEVRSGRIAPARFHALSQYLTGDHTLARPEADGPISDFRPTRLYFAYRSPAGKRFIGSGEPEALPEALAALADALQVLTAEVSLTEQPEGHYLQFLPAPEGARRSPQVAVSADTLADHPELQEAEANPGRFVPLAPCGTDDLAGLGIEPGRAYRAAVGEASGLVQIFQRH</sequence>
<keyword evidence="3" id="KW-1185">Reference proteome</keyword>
<dbReference type="HOGENOM" id="CLU_1040660_0_0_6"/>
<evidence type="ECO:0000256" key="1">
    <source>
        <dbReference type="SAM" id="Phobius"/>
    </source>
</evidence>
<protein>
    <submittedName>
        <fullName evidence="2">Uncharacterized protein</fullName>
    </submittedName>
</protein>
<dbReference type="AlphaFoldDB" id="Q0A602"/>
<name>Q0A602_ALKEH</name>
<organism evidence="2 3">
    <name type="scientific">Alkalilimnicola ehrlichii (strain ATCC BAA-1101 / DSM 17681 / MLHE-1)</name>
    <dbReference type="NCBI Taxonomy" id="187272"/>
    <lineage>
        <taxon>Bacteria</taxon>
        <taxon>Pseudomonadati</taxon>
        <taxon>Pseudomonadota</taxon>
        <taxon>Gammaproteobacteria</taxon>
        <taxon>Chromatiales</taxon>
        <taxon>Ectothiorhodospiraceae</taxon>
        <taxon>Alkalilimnicola</taxon>
    </lineage>
</organism>
<keyword evidence="1" id="KW-1133">Transmembrane helix</keyword>
<evidence type="ECO:0000313" key="2">
    <source>
        <dbReference type="EMBL" id="ABI57735.1"/>
    </source>
</evidence>
<keyword evidence="1" id="KW-0472">Membrane</keyword>
<dbReference type="Proteomes" id="UP000001962">
    <property type="component" value="Chromosome"/>
</dbReference>
<dbReference type="RefSeq" id="WP_011630128.1">
    <property type="nucleotide sequence ID" value="NC_008340.1"/>
</dbReference>